<gene>
    <name evidence="2" type="ORF">B296_00001712</name>
</gene>
<reference evidence="2 3" key="1">
    <citation type="journal article" date="2014" name="Agronomy (Basel)">
        <title>A Draft Genome Sequence for Ensete ventricosum, the Drought-Tolerant Tree Against Hunger.</title>
        <authorList>
            <person name="Harrison J."/>
            <person name="Moore K.A."/>
            <person name="Paszkiewicz K."/>
            <person name="Jones T."/>
            <person name="Grant M."/>
            <person name="Ambacheew D."/>
            <person name="Muzemil S."/>
            <person name="Studholme D.J."/>
        </authorList>
    </citation>
    <scope>NUCLEOTIDE SEQUENCE [LARGE SCALE GENOMIC DNA]</scope>
</reference>
<feature type="compositionally biased region" description="Basic and acidic residues" evidence="1">
    <location>
        <begin position="183"/>
        <end position="196"/>
    </location>
</feature>
<dbReference type="EMBL" id="AMZH03000477">
    <property type="protein sequence ID" value="RRT83519.1"/>
    <property type="molecule type" value="Genomic_DNA"/>
</dbReference>
<protein>
    <submittedName>
        <fullName evidence="2">Uncharacterized protein</fullName>
    </submittedName>
</protein>
<sequence length="241" mass="25943">MGITCTAFSESLARCTSFLPMSEWGSYEGRPSGSSNDLGAAFSAAPAAAGRRCSSDIVEALDDRNILVTDADLYWGKEKNSPPILVPPGVGSEEIRRIFDARREGIRGETGWTWMLTWADNLEARTWSRSVTQDGRKKPAARRRCGGGYASPTPGDPFSGSHKASAAVPALRNRPSAAASEVRGNHKGEKRSDGGKGKPTGHGRVERSCACADLVYSSLIWLQGKKRFDMDAPAGPFWHQG</sequence>
<evidence type="ECO:0000256" key="1">
    <source>
        <dbReference type="SAM" id="MobiDB-lite"/>
    </source>
</evidence>
<name>A0A427B4W5_ENSVE</name>
<dbReference type="Proteomes" id="UP000287651">
    <property type="component" value="Unassembled WGS sequence"/>
</dbReference>
<accession>A0A427B4W5</accession>
<organism evidence="2 3">
    <name type="scientific">Ensete ventricosum</name>
    <name type="common">Abyssinian banana</name>
    <name type="synonym">Musa ensete</name>
    <dbReference type="NCBI Taxonomy" id="4639"/>
    <lineage>
        <taxon>Eukaryota</taxon>
        <taxon>Viridiplantae</taxon>
        <taxon>Streptophyta</taxon>
        <taxon>Embryophyta</taxon>
        <taxon>Tracheophyta</taxon>
        <taxon>Spermatophyta</taxon>
        <taxon>Magnoliopsida</taxon>
        <taxon>Liliopsida</taxon>
        <taxon>Zingiberales</taxon>
        <taxon>Musaceae</taxon>
        <taxon>Ensete</taxon>
    </lineage>
</organism>
<evidence type="ECO:0000313" key="2">
    <source>
        <dbReference type="EMBL" id="RRT83519.1"/>
    </source>
</evidence>
<feature type="region of interest" description="Disordered" evidence="1">
    <location>
        <begin position="129"/>
        <end position="204"/>
    </location>
</feature>
<evidence type="ECO:0000313" key="3">
    <source>
        <dbReference type="Proteomes" id="UP000287651"/>
    </source>
</evidence>
<proteinExistence type="predicted"/>
<comment type="caution">
    <text evidence="2">The sequence shown here is derived from an EMBL/GenBank/DDBJ whole genome shotgun (WGS) entry which is preliminary data.</text>
</comment>
<dbReference type="AlphaFoldDB" id="A0A427B4W5"/>